<evidence type="ECO:0000313" key="1">
    <source>
        <dbReference type="EMBL" id="CAG2159543.1"/>
    </source>
</evidence>
<accession>A0ABM8TTC3</accession>
<comment type="caution">
    <text evidence="1">The sequence shown here is derived from an EMBL/GenBank/DDBJ whole genome shotgun (WGS) entry which is preliminary data.</text>
</comment>
<protein>
    <submittedName>
        <fullName evidence="1">Uncharacterized protein</fullName>
    </submittedName>
</protein>
<organism evidence="1 2">
    <name type="scientific">Cupriavidus numazuensis</name>
    <dbReference type="NCBI Taxonomy" id="221992"/>
    <lineage>
        <taxon>Bacteria</taxon>
        <taxon>Pseudomonadati</taxon>
        <taxon>Pseudomonadota</taxon>
        <taxon>Betaproteobacteria</taxon>
        <taxon>Burkholderiales</taxon>
        <taxon>Burkholderiaceae</taxon>
        <taxon>Cupriavidus</taxon>
    </lineage>
</organism>
<gene>
    <name evidence="1" type="ORF">LMG26411_06780</name>
</gene>
<keyword evidence="2" id="KW-1185">Reference proteome</keyword>
<reference evidence="1 2" key="1">
    <citation type="submission" date="2021-03" db="EMBL/GenBank/DDBJ databases">
        <authorList>
            <person name="Peeters C."/>
        </authorList>
    </citation>
    <scope>NUCLEOTIDE SEQUENCE [LARGE SCALE GENOMIC DNA]</scope>
    <source>
        <strain evidence="1 2">LMG 26411</strain>
    </source>
</reference>
<sequence length="335" mass="38264">MAFVIDGSEWSFDTWTVQEVCTALEGLLERVWSARERGEVVWIGDDLQSRHVLPNMDIWSLCAPDAPITLPIELQHELAAWLGSAPRYADQNIWPDGMVETTRIRVGNAPHVDNPDVAWAHHHVRASRAVACMSIRSDGPHNTQSDLGNSVVHWVRTEQSHREFWRDAIDVERDTEETLERLAPHAFPDLHFHPPVWRQIHNFAGGYNAVRLRLRAYLAALDDHGCWAFMHPPPALRPDEVALVVDPTAQPSNQIVERRFHGMALDIAPENPNVYQDAYCRRARQITIGQRTIYCEWHGKLERHQNRLHIHAPIPESNNKVVIAIFDAHLPIPGH</sequence>
<evidence type="ECO:0000313" key="2">
    <source>
        <dbReference type="Proteomes" id="UP000672657"/>
    </source>
</evidence>
<proteinExistence type="predicted"/>
<dbReference type="Proteomes" id="UP000672657">
    <property type="component" value="Unassembled WGS sequence"/>
</dbReference>
<dbReference type="EMBL" id="CAJPVI010000061">
    <property type="protein sequence ID" value="CAG2159543.1"/>
    <property type="molecule type" value="Genomic_DNA"/>
</dbReference>
<name>A0ABM8TTC3_9BURK</name>